<organism evidence="1 2">
    <name type="scientific">Methanogenium organophilum</name>
    <dbReference type="NCBI Taxonomy" id="2199"/>
    <lineage>
        <taxon>Archaea</taxon>
        <taxon>Methanobacteriati</taxon>
        <taxon>Methanobacteriota</taxon>
        <taxon>Stenosarchaea group</taxon>
        <taxon>Methanomicrobia</taxon>
        <taxon>Methanomicrobiales</taxon>
        <taxon>Methanomicrobiaceae</taxon>
        <taxon>Methanogenium</taxon>
    </lineage>
</organism>
<dbReference type="AlphaFoldDB" id="A0A9X9T9X6"/>
<dbReference type="InterPro" id="IPR011856">
    <property type="entry name" value="tRNA_endonuc-like_dom_sf"/>
</dbReference>
<evidence type="ECO:0000313" key="2">
    <source>
        <dbReference type="Proteomes" id="UP001163096"/>
    </source>
</evidence>
<gene>
    <name evidence="1" type="ORF">OU421_06555</name>
</gene>
<keyword evidence="2" id="KW-1185">Reference proteome</keyword>
<proteinExistence type="predicted"/>
<evidence type="ECO:0000313" key="1">
    <source>
        <dbReference type="EMBL" id="WAI02532.1"/>
    </source>
</evidence>
<dbReference type="RefSeq" id="WP_268187828.1">
    <property type="nucleotide sequence ID" value="NZ_CP113361.1"/>
</dbReference>
<reference evidence="1" key="1">
    <citation type="submission" date="2022-11" db="EMBL/GenBank/DDBJ databases">
        <title>Complete genome sequence of Methanogenium organophilum DSM 3596.</title>
        <authorList>
            <person name="Chen S.-C."/>
            <person name="Lai S.-J."/>
            <person name="You Y.-T."/>
        </authorList>
    </citation>
    <scope>NUCLEOTIDE SEQUENCE</scope>
    <source>
        <strain evidence="1">DSM 3596</strain>
    </source>
</reference>
<dbReference type="Gene3D" id="3.40.1350.10">
    <property type="match status" value="1"/>
</dbReference>
<dbReference type="GO" id="GO:0003676">
    <property type="term" value="F:nucleic acid binding"/>
    <property type="evidence" value="ECO:0007669"/>
    <property type="project" value="InterPro"/>
</dbReference>
<dbReference type="KEGG" id="mou:OU421_06555"/>
<sequence length="122" mass="13710">MSYISPGATPMADPVFLFNKDDTLVQMNETLYKTENDLQHILAKYPKLLFPGNDDPVPLLLVQREAGIPGDEDEGDSFSLDHLFLDHDGIPTLVEVKRSTDTRIRREVVAQMLDYAANTVAY</sequence>
<dbReference type="GeneID" id="76834747"/>
<dbReference type="Proteomes" id="UP001163096">
    <property type="component" value="Chromosome"/>
</dbReference>
<protein>
    <recommendedName>
        <fullName evidence="3">DUF91 domain-containing protein</fullName>
    </recommendedName>
</protein>
<name>A0A9X9T9X6_METOG</name>
<dbReference type="EMBL" id="CP113361">
    <property type="protein sequence ID" value="WAI02532.1"/>
    <property type="molecule type" value="Genomic_DNA"/>
</dbReference>
<evidence type="ECO:0008006" key="3">
    <source>
        <dbReference type="Google" id="ProtNLM"/>
    </source>
</evidence>
<accession>A0A9X9T9X6</accession>